<evidence type="ECO:0000313" key="3">
    <source>
        <dbReference type="Proteomes" id="UP000442533"/>
    </source>
</evidence>
<proteinExistence type="predicted"/>
<evidence type="ECO:0000313" key="2">
    <source>
        <dbReference type="EMBL" id="MTH35900.1"/>
    </source>
</evidence>
<dbReference type="Pfam" id="PF12525">
    <property type="entry name" value="DUF3726"/>
    <property type="match status" value="1"/>
</dbReference>
<feature type="region of interest" description="Disordered" evidence="1">
    <location>
        <begin position="1"/>
        <end position="31"/>
    </location>
</feature>
<name>A0A844H8K6_9RHOB</name>
<dbReference type="AlphaFoldDB" id="A0A844H8K6"/>
<gene>
    <name evidence="2" type="ORF">GL279_14935</name>
</gene>
<protein>
    <submittedName>
        <fullName evidence="2">DUF3726 domain-containing protein</fullName>
    </submittedName>
</protein>
<sequence length="253" mass="25343">MGAHQPVPGPALSRRACGKGRAMTEAHDPTVSAPQFAPGASAAANLSRNEIEALCLKAARGAGMPWGLAEEAGFAAGWLALHGLDGAALLLAHLTDPLESRFAISDRQWSGMDGLCPIAVGAALDDHAALPAGICAGPVSLRALRRPVLALPLLARMAAAMGRALVLDWNGGQARITASGAIAPDDLAMLAALCEADLTISVTADAAAAPAPTGIASVSEQALAGLQALAMRTTVPASEQSRRGAGAAASDND</sequence>
<reference evidence="2 3" key="1">
    <citation type="submission" date="2019-11" db="EMBL/GenBank/DDBJ databases">
        <authorList>
            <person name="Dong K."/>
        </authorList>
    </citation>
    <scope>NUCLEOTIDE SEQUENCE [LARGE SCALE GENOMIC DNA]</scope>
    <source>
        <strain evidence="2 3">JCM 17370</strain>
    </source>
</reference>
<dbReference type="Proteomes" id="UP000442533">
    <property type="component" value="Unassembled WGS sequence"/>
</dbReference>
<accession>A0A844H8K6</accession>
<keyword evidence="3" id="KW-1185">Reference proteome</keyword>
<evidence type="ECO:0000256" key="1">
    <source>
        <dbReference type="SAM" id="MobiDB-lite"/>
    </source>
</evidence>
<dbReference type="OrthoDB" id="8420038at2"/>
<comment type="caution">
    <text evidence="2">The sequence shown here is derived from an EMBL/GenBank/DDBJ whole genome shotgun (WGS) entry which is preliminary data.</text>
</comment>
<organism evidence="2 3">
    <name type="scientific">Paracoccus limosus</name>
    <dbReference type="NCBI Taxonomy" id="913252"/>
    <lineage>
        <taxon>Bacteria</taxon>
        <taxon>Pseudomonadati</taxon>
        <taxon>Pseudomonadota</taxon>
        <taxon>Alphaproteobacteria</taxon>
        <taxon>Rhodobacterales</taxon>
        <taxon>Paracoccaceae</taxon>
        <taxon>Paracoccus</taxon>
    </lineage>
</organism>
<dbReference type="EMBL" id="WMIF01000024">
    <property type="protein sequence ID" value="MTH35900.1"/>
    <property type="molecule type" value="Genomic_DNA"/>
</dbReference>
<dbReference type="InterPro" id="IPR022201">
    <property type="entry name" value="DUF3726"/>
</dbReference>